<reference evidence="2 3" key="1">
    <citation type="journal article" date="2023" name="Hortic Res">
        <title>Pangenome of water caltrop reveals structural variations and asymmetric subgenome divergence after allopolyploidization.</title>
        <authorList>
            <person name="Zhang X."/>
            <person name="Chen Y."/>
            <person name="Wang L."/>
            <person name="Yuan Y."/>
            <person name="Fang M."/>
            <person name="Shi L."/>
            <person name="Lu R."/>
            <person name="Comes H.P."/>
            <person name="Ma Y."/>
            <person name="Chen Y."/>
            <person name="Huang G."/>
            <person name="Zhou Y."/>
            <person name="Zheng Z."/>
            <person name="Qiu Y."/>
        </authorList>
    </citation>
    <scope>NUCLEOTIDE SEQUENCE [LARGE SCALE GENOMIC DNA]</scope>
    <source>
        <strain evidence="2">F231</strain>
    </source>
</reference>
<organism evidence="2 3">
    <name type="scientific">Trapa natans</name>
    <name type="common">Water chestnut</name>
    <dbReference type="NCBI Taxonomy" id="22666"/>
    <lineage>
        <taxon>Eukaryota</taxon>
        <taxon>Viridiplantae</taxon>
        <taxon>Streptophyta</taxon>
        <taxon>Embryophyta</taxon>
        <taxon>Tracheophyta</taxon>
        <taxon>Spermatophyta</taxon>
        <taxon>Magnoliopsida</taxon>
        <taxon>eudicotyledons</taxon>
        <taxon>Gunneridae</taxon>
        <taxon>Pentapetalae</taxon>
        <taxon>rosids</taxon>
        <taxon>malvids</taxon>
        <taxon>Myrtales</taxon>
        <taxon>Lythraceae</taxon>
        <taxon>Trapa</taxon>
    </lineage>
</organism>
<evidence type="ECO:0000313" key="3">
    <source>
        <dbReference type="Proteomes" id="UP001346149"/>
    </source>
</evidence>
<dbReference type="Gene3D" id="3.40.50.620">
    <property type="entry name" value="HUPs"/>
    <property type="match status" value="1"/>
</dbReference>
<sequence>MGSSQIPFRLTPPRVKVNRVSHIVKAGKAKEPRLPCGGGDEVEGCCLVSPDAARVMVVVDPGLDAEAALEWALSHAVDNSHRDCIVLLQVLAFGQSSIISSKASVLYRAGTLRGDEVLQSMKATCESRKPSLKVEVVAVKGEKNMGPLIVEEAKKHRVSLLVMGRRRQPVMWQMARRFWWERKGRPCLGMVDHCIQNASCMAIAVRRKSGNLGGYSITTKRHKNFWHLA</sequence>
<feature type="domain" description="UspA" evidence="1">
    <location>
        <begin position="54"/>
        <end position="167"/>
    </location>
</feature>
<evidence type="ECO:0000313" key="2">
    <source>
        <dbReference type="EMBL" id="KAK4781526.1"/>
    </source>
</evidence>
<dbReference type="Proteomes" id="UP001346149">
    <property type="component" value="Unassembled WGS sequence"/>
</dbReference>
<gene>
    <name evidence="2" type="ORF">SAY86_015628</name>
</gene>
<evidence type="ECO:0000259" key="1">
    <source>
        <dbReference type="Pfam" id="PF00582"/>
    </source>
</evidence>
<dbReference type="AlphaFoldDB" id="A0AAN7L8X1"/>
<accession>A0AAN7L8X1</accession>
<comment type="caution">
    <text evidence="2">The sequence shown here is derived from an EMBL/GenBank/DDBJ whole genome shotgun (WGS) entry which is preliminary data.</text>
</comment>
<proteinExistence type="predicted"/>
<dbReference type="SUPFAM" id="SSF52402">
    <property type="entry name" value="Adenine nucleotide alpha hydrolases-like"/>
    <property type="match status" value="1"/>
</dbReference>
<dbReference type="PANTHER" id="PTHR47000:SF3">
    <property type="entry name" value="ADENINE NUCLEOTIDE ALPHA HYDROLASES-LIKE SUPERFAMILY PROTEIN"/>
    <property type="match status" value="1"/>
</dbReference>
<dbReference type="InterPro" id="IPR014729">
    <property type="entry name" value="Rossmann-like_a/b/a_fold"/>
</dbReference>
<protein>
    <recommendedName>
        <fullName evidence="1">UspA domain-containing protein</fullName>
    </recommendedName>
</protein>
<dbReference type="InterPro" id="IPR006016">
    <property type="entry name" value="UspA"/>
</dbReference>
<name>A0AAN7L8X1_TRANT</name>
<dbReference type="PANTHER" id="PTHR47000">
    <property type="entry name" value="ADENINE NUCLEOTIDE ALPHA HYDROLASES-LIKE SUPERFAMILY PROTEIN"/>
    <property type="match status" value="1"/>
</dbReference>
<keyword evidence="3" id="KW-1185">Reference proteome</keyword>
<dbReference type="Pfam" id="PF00582">
    <property type="entry name" value="Usp"/>
    <property type="match status" value="1"/>
</dbReference>
<dbReference type="EMBL" id="JAXQNO010000016">
    <property type="protein sequence ID" value="KAK4781526.1"/>
    <property type="molecule type" value="Genomic_DNA"/>
</dbReference>